<evidence type="ECO:0000259" key="6">
    <source>
        <dbReference type="Pfam" id="PF06305"/>
    </source>
</evidence>
<evidence type="ECO:0000313" key="8">
    <source>
        <dbReference type="Proteomes" id="UP001482231"/>
    </source>
</evidence>
<keyword evidence="4 5" id="KW-0472">Membrane</keyword>
<dbReference type="EMBL" id="JBAJEX010000001">
    <property type="protein sequence ID" value="MEO1766128.1"/>
    <property type="molecule type" value="Genomic_DNA"/>
</dbReference>
<organism evidence="7 8">
    <name type="scientific">Thiobacter aerophilum</name>
    <dbReference type="NCBI Taxonomy" id="3121275"/>
    <lineage>
        <taxon>Bacteria</taxon>
        <taxon>Pseudomonadati</taxon>
        <taxon>Pseudomonadota</taxon>
        <taxon>Betaproteobacteria</taxon>
        <taxon>Burkholderiales</taxon>
        <taxon>Thiobacteraceae</taxon>
        <taxon>Thiobacter</taxon>
    </lineage>
</organism>
<proteinExistence type="predicted"/>
<accession>A0ABV0EF75</accession>
<dbReference type="InterPro" id="IPR010445">
    <property type="entry name" value="LapA_dom"/>
</dbReference>
<evidence type="ECO:0000256" key="4">
    <source>
        <dbReference type="ARBA" id="ARBA00023136"/>
    </source>
</evidence>
<dbReference type="RefSeq" id="WP_347306881.1">
    <property type="nucleotide sequence ID" value="NZ_JBAJEX010000001.1"/>
</dbReference>
<evidence type="ECO:0000256" key="2">
    <source>
        <dbReference type="ARBA" id="ARBA00022692"/>
    </source>
</evidence>
<keyword evidence="3 5" id="KW-1133">Transmembrane helix</keyword>
<comment type="caution">
    <text evidence="7">The sequence shown here is derived from an EMBL/GenBank/DDBJ whole genome shotgun (WGS) entry which is preliminary data.</text>
</comment>
<dbReference type="Proteomes" id="UP001482231">
    <property type="component" value="Unassembled WGS sequence"/>
</dbReference>
<name>A0ABV0EF75_9BURK</name>
<evidence type="ECO:0000256" key="5">
    <source>
        <dbReference type="SAM" id="Phobius"/>
    </source>
</evidence>
<evidence type="ECO:0000313" key="7">
    <source>
        <dbReference type="EMBL" id="MEO1766128.1"/>
    </source>
</evidence>
<feature type="transmembrane region" description="Helical" evidence="5">
    <location>
        <begin position="44"/>
        <end position="65"/>
    </location>
</feature>
<dbReference type="Pfam" id="PF06305">
    <property type="entry name" value="LapA_dom"/>
    <property type="match status" value="1"/>
</dbReference>
<reference evidence="7 8" key="1">
    <citation type="submission" date="2024-02" db="EMBL/GenBank/DDBJ databases">
        <title>New thermophilic sulfur-oxidizing bacteria from a hot springs of the Uzon caldera (Kamchatka, Russia).</title>
        <authorList>
            <person name="Dukat A.M."/>
            <person name="Elcheninov A.G."/>
            <person name="Frolov E.N."/>
        </authorList>
    </citation>
    <scope>NUCLEOTIDE SEQUENCE [LARGE SCALE GENOMIC DNA]</scope>
    <source>
        <strain evidence="7 8">AK1</strain>
    </source>
</reference>
<keyword evidence="8" id="KW-1185">Reference proteome</keyword>
<evidence type="ECO:0000256" key="3">
    <source>
        <dbReference type="ARBA" id="ARBA00022989"/>
    </source>
</evidence>
<keyword evidence="2 5" id="KW-0812">Transmembrane</keyword>
<protein>
    <submittedName>
        <fullName evidence="7">Lipopolysaccharide assembly protein LapA domain-containing protein</fullName>
    </submittedName>
</protein>
<sequence length="96" mass="10551">MRFVTPILGVFLFLLAVGFAAKNSEVVTVRYYLGAEWQAPLVVVLLVVFVLGVAAGVAASFSYLLRSRREILALKRELRSRNQEAPRAQEAQGNGT</sequence>
<keyword evidence="1" id="KW-1003">Cell membrane</keyword>
<feature type="domain" description="Lipopolysaccharide assembly protein A" evidence="6">
    <location>
        <begin position="22"/>
        <end position="84"/>
    </location>
</feature>
<gene>
    <name evidence="7" type="ORF">V6E02_02720</name>
</gene>
<evidence type="ECO:0000256" key="1">
    <source>
        <dbReference type="ARBA" id="ARBA00022475"/>
    </source>
</evidence>